<keyword evidence="2" id="KW-1185">Reference proteome</keyword>
<accession>A0ABD3N1C0</accession>
<organism evidence="1 2">
    <name type="scientific">Discostella pseudostelligera</name>
    <dbReference type="NCBI Taxonomy" id="259834"/>
    <lineage>
        <taxon>Eukaryota</taxon>
        <taxon>Sar</taxon>
        <taxon>Stramenopiles</taxon>
        <taxon>Ochrophyta</taxon>
        <taxon>Bacillariophyta</taxon>
        <taxon>Coscinodiscophyceae</taxon>
        <taxon>Thalassiosirophycidae</taxon>
        <taxon>Stephanodiscales</taxon>
        <taxon>Stephanodiscaceae</taxon>
        <taxon>Discostella</taxon>
    </lineage>
</organism>
<comment type="caution">
    <text evidence="1">The sequence shown here is derived from an EMBL/GenBank/DDBJ whole genome shotgun (WGS) entry which is preliminary data.</text>
</comment>
<name>A0ABD3N1C0_9STRA</name>
<reference evidence="1 2" key="1">
    <citation type="submission" date="2024-10" db="EMBL/GenBank/DDBJ databases">
        <title>Updated reference genomes for cyclostephanoid diatoms.</title>
        <authorList>
            <person name="Roberts W.R."/>
            <person name="Alverson A.J."/>
        </authorList>
    </citation>
    <scope>NUCLEOTIDE SEQUENCE [LARGE SCALE GENOMIC DNA]</scope>
    <source>
        <strain evidence="1 2">AJA232-27</strain>
    </source>
</reference>
<dbReference type="Pfam" id="PF18143">
    <property type="entry name" value="HAD_SAK_2"/>
    <property type="match status" value="1"/>
</dbReference>
<evidence type="ECO:0000313" key="2">
    <source>
        <dbReference type="Proteomes" id="UP001530293"/>
    </source>
</evidence>
<dbReference type="Proteomes" id="UP001530293">
    <property type="component" value="Unassembled WGS sequence"/>
</dbReference>
<sequence length="160" mass="18570">MDDAPTSSCCKLVLSSTWRARSNFIQDILDSFRAYANEKARLDPTVMQIWEPHLNSFFAITDPNLHSTRHDEIYNWLHQHQHPQNQSSNNGHDATRDFIVRSWIALDDEDLVNVEGRVSHDAKEHAVFIQSSVGLTLDDVSTAIQLLQRQHQKFYSKFHR</sequence>
<protein>
    <submittedName>
        <fullName evidence="1">Uncharacterized protein</fullName>
    </submittedName>
</protein>
<dbReference type="AlphaFoldDB" id="A0ABD3N1C0"/>
<proteinExistence type="predicted"/>
<dbReference type="EMBL" id="JALLBG020000049">
    <property type="protein sequence ID" value="KAL3769888.1"/>
    <property type="molecule type" value="Genomic_DNA"/>
</dbReference>
<evidence type="ECO:0000313" key="1">
    <source>
        <dbReference type="EMBL" id="KAL3769888.1"/>
    </source>
</evidence>
<gene>
    <name evidence="1" type="ORF">ACHAWU_007094</name>
</gene>